<reference evidence="1 2" key="1">
    <citation type="journal article" date="2009" name="Stand. Genomic Sci.">
        <title>Complete genome sequence of Beutenbergia cavernae type strain (HKI 0122).</title>
        <authorList>
            <person name="Land M."/>
            <person name="Pukall R."/>
            <person name="Abt B."/>
            <person name="Goker M."/>
            <person name="Rohde M."/>
            <person name="Glavina Del Rio T."/>
            <person name="Tice H."/>
            <person name="Copeland A."/>
            <person name="Cheng J.F."/>
            <person name="Lucas S."/>
            <person name="Chen F."/>
            <person name="Nolan M."/>
            <person name="Bruce D."/>
            <person name="Goodwin L."/>
            <person name="Pitluck S."/>
            <person name="Ivanova N."/>
            <person name="Mavromatis K."/>
            <person name="Ovchinnikova G."/>
            <person name="Pati A."/>
            <person name="Chen A."/>
            <person name="Palaniappan K."/>
            <person name="Hauser L."/>
            <person name="Chang Y.J."/>
            <person name="Jefferies C.C."/>
            <person name="Saunders E."/>
            <person name="Brettin T."/>
            <person name="Detter J.C."/>
            <person name="Han C."/>
            <person name="Chain P."/>
            <person name="Bristow J."/>
            <person name="Eisen J.A."/>
            <person name="Markowitz V."/>
            <person name="Hugenholtz P."/>
            <person name="Kyrpides N.C."/>
            <person name="Klenk H.P."/>
            <person name="Lapidus A."/>
        </authorList>
    </citation>
    <scope>NUCLEOTIDE SEQUENCE [LARGE SCALE GENOMIC DNA]</scope>
    <source>
        <strain evidence="2">ATCC BAA-8 / DSM 12333 / NBRC 16432</strain>
    </source>
</reference>
<dbReference type="Proteomes" id="UP000007962">
    <property type="component" value="Chromosome"/>
</dbReference>
<dbReference type="AlphaFoldDB" id="C5C2K4"/>
<evidence type="ECO:0000313" key="1">
    <source>
        <dbReference type="EMBL" id="ACQ79690.1"/>
    </source>
</evidence>
<dbReference type="RefSeq" id="WP_015881930.1">
    <property type="nucleotide sequence ID" value="NC_012669.1"/>
</dbReference>
<dbReference type="SUPFAM" id="SSF141571">
    <property type="entry name" value="Pentapeptide repeat-like"/>
    <property type="match status" value="1"/>
</dbReference>
<dbReference type="Pfam" id="PF00805">
    <property type="entry name" value="Pentapeptide"/>
    <property type="match status" value="2"/>
</dbReference>
<dbReference type="EMBL" id="CP001618">
    <property type="protein sequence ID" value="ACQ79690.1"/>
    <property type="molecule type" value="Genomic_DNA"/>
</dbReference>
<dbReference type="STRING" id="471853.Bcav_1432"/>
<dbReference type="PANTHER" id="PTHR14136">
    <property type="entry name" value="BTB_POZ DOMAIN-CONTAINING PROTEIN KCTD9"/>
    <property type="match status" value="1"/>
</dbReference>
<organism evidence="1 2">
    <name type="scientific">Beutenbergia cavernae (strain ATCC BAA-8 / DSM 12333 / CCUG 43141 / JCM 11478 / NBRC 16432 / NCIMB 13614 / HKI 0122)</name>
    <dbReference type="NCBI Taxonomy" id="471853"/>
    <lineage>
        <taxon>Bacteria</taxon>
        <taxon>Bacillati</taxon>
        <taxon>Actinomycetota</taxon>
        <taxon>Actinomycetes</taxon>
        <taxon>Micrococcales</taxon>
        <taxon>Beutenbergiaceae</taxon>
        <taxon>Beutenbergia</taxon>
    </lineage>
</organism>
<sequence>MPRGHPPLRAVADSLAPRPAAPAAVLAPARPDGDATLDGADLRRADLGTLDDVAILASRLDGVRAPGADWRGVNLTECTLDAVDLAGARLEDVGLAASSVADARLTGATWLRAAWRDVAVRGGVAATMTFAQSRLRRVRFEGVDASGLELIDTELTEVAFVDCDLRGARLGGARVRSDVVVVGCDLDGATGLAALRGAQLGHGDAVSGLASMAAELGIRIGDDLEVQR</sequence>
<dbReference type="eggNOG" id="COG1357">
    <property type="taxonomic scope" value="Bacteria"/>
</dbReference>
<name>C5C2K4_BEUC1</name>
<dbReference type="KEGG" id="bcv:Bcav_1432"/>
<protein>
    <submittedName>
        <fullName evidence="1">Pentapeptide repeat protein</fullName>
    </submittedName>
</protein>
<dbReference type="HOGENOM" id="CLU_033401_5_1_11"/>
<evidence type="ECO:0000313" key="2">
    <source>
        <dbReference type="Proteomes" id="UP000007962"/>
    </source>
</evidence>
<dbReference type="InterPro" id="IPR001646">
    <property type="entry name" value="5peptide_repeat"/>
</dbReference>
<accession>C5C2K4</accession>
<dbReference type="OrthoDB" id="2579959at2"/>
<dbReference type="Gene3D" id="2.160.20.80">
    <property type="entry name" value="E3 ubiquitin-protein ligase SopA"/>
    <property type="match status" value="1"/>
</dbReference>
<keyword evidence="2" id="KW-1185">Reference proteome</keyword>
<dbReference type="PANTHER" id="PTHR14136:SF17">
    <property type="entry name" value="BTB_POZ DOMAIN-CONTAINING PROTEIN KCTD9"/>
    <property type="match status" value="1"/>
</dbReference>
<gene>
    <name evidence="1" type="ordered locus">Bcav_1432</name>
</gene>
<dbReference type="InterPro" id="IPR051082">
    <property type="entry name" value="Pentapeptide-BTB/POZ_domain"/>
</dbReference>
<proteinExistence type="predicted"/>